<dbReference type="InterPro" id="IPR025489">
    <property type="entry name" value="DUF4381"/>
</dbReference>
<protein>
    <submittedName>
        <fullName evidence="2">DUF4381 domain-containing protein</fullName>
    </submittedName>
</protein>
<comment type="caution">
    <text evidence="2">The sequence shown here is derived from an EMBL/GenBank/DDBJ whole genome shotgun (WGS) entry which is preliminary data.</text>
</comment>
<evidence type="ECO:0000313" key="3">
    <source>
        <dbReference type="Proteomes" id="UP000254266"/>
    </source>
</evidence>
<keyword evidence="1" id="KW-0812">Transmembrane</keyword>
<feature type="transmembrane region" description="Helical" evidence="1">
    <location>
        <begin position="20"/>
        <end position="42"/>
    </location>
</feature>
<evidence type="ECO:0000313" key="2">
    <source>
        <dbReference type="EMBL" id="RDH81594.1"/>
    </source>
</evidence>
<gene>
    <name evidence="2" type="ORF">DIZ80_16100</name>
</gene>
<dbReference type="EMBL" id="QFXC01000013">
    <property type="protein sequence ID" value="RDH81594.1"/>
    <property type="molecule type" value="Genomic_DNA"/>
</dbReference>
<keyword evidence="1" id="KW-0472">Membrane</keyword>
<dbReference type="Pfam" id="PF14316">
    <property type="entry name" value="DUF4381"/>
    <property type="match status" value="1"/>
</dbReference>
<keyword evidence="3" id="KW-1185">Reference proteome</keyword>
<organism evidence="2 3">
    <name type="scientific">endosymbiont of Galathealinum brachiosum</name>
    <dbReference type="NCBI Taxonomy" id="2200906"/>
    <lineage>
        <taxon>Bacteria</taxon>
        <taxon>Pseudomonadati</taxon>
        <taxon>Pseudomonadota</taxon>
        <taxon>Gammaproteobacteria</taxon>
        <taxon>sulfur-oxidizing symbionts</taxon>
    </lineage>
</organism>
<reference evidence="2 3" key="1">
    <citation type="journal article" date="2018" name="ISME J.">
        <title>Endosymbiont genomes yield clues of tubeworm success.</title>
        <authorList>
            <person name="Li Y."/>
            <person name="Liles M.R."/>
            <person name="Halanych K.M."/>
        </authorList>
    </citation>
    <scope>NUCLEOTIDE SEQUENCE [LARGE SCALE GENOMIC DNA]</scope>
    <source>
        <strain evidence="2">A1464</strain>
    </source>
</reference>
<dbReference type="Proteomes" id="UP000254266">
    <property type="component" value="Unassembled WGS sequence"/>
</dbReference>
<accession>A0A370DB42</accession>
<dbReference type="AlphaFoldDB" id="A0A370DB42"/>
<name>A0A370DB42_9GAMM</name>
<evidence type="ECO:0000256" key="1">
    <source>
        <dbReference type="SAM" id="Phobius"/>
    </source>
</evidence>
<keyword evidence="1" id="KW-1133">Transmembrane helix</keyword>
<sequence>MNELPLRDIHLPAEISWWPLAIGWWLLPVLITLSIFLIIKFIKYKRLNRKVAFRKIALNELNQLRSKFKDENNSIELIRSVSSLLRRIALSYLPRENAASLTGKNWVSLLNDLSTQTVFTDKTGSLLEQGPYMKQCEFNHSELLSICETWIKTLPETNNTDSITGVTS</sequence>
<proteinExistence type="predicted"/>